<keyword evidence="3 6" id="KW-0812">Transmembrane</keyword>
<dbReference type="SUPFAM" id="SSF103481">
    <property type="entry name" value="Multidrug resistance efflux transporter EmrE"/>
    <property type="match status" value="2"/>
</dbReference>
<keyword evidence="5 6" id="KW-0472">Membrane</keyword>
<dbReference type="InterPro" id="IPR000620">
    <property type="entry name" value="EamA_dom"/>
</dbReference>
<comment type="subcellular location">
    <subcellularLocation>
        <location evidence="1">Membrane</location>
        <topology evidence="1">Multi-pass membrane protein</topology>
    </subcellularLocation>
</comment>
<feature type="transmembrane region" description="Helical" evidence="6">
    <location>
        <begin position="225"/>
        <end position="248"/>
    </location>
</feature>
<organism evidence="8 9">
    <name type="scientific">Brevibacterium linens</name>
    <dbReference type="NCBI Taxonomy" id="1703"/>
    <lineage>
        <taxon>Bacteria</taxon>
        <taxon>Bacillati</taxon>
        <taxon>Actinomycetota</taxon>
        <taxon>Actinomycetes</taxon>
        <taxon>Micrococcales</taxon>
        <taxon>Brevibacteriaceae</taxon>
        <taxon>Brevibacterium</taxon>
    </lineage>
</organism>
<feature type="transmembrane region" description="Helical" evidence="6">
    <location>
        <begin position="255"/>
        <end position="272"/>
    </location>
</feature>
<dbReference type="EMBL" id="JTJZ01000022">
    <property type="protein sequence ID" value="KHS50823.1"/>
    <property type="molecule type" value="Genomic_DNA"/>
</dbReference>
<dbReference type="PANTHER" id="PTHR32322:SF2">
    <property type="entry name" value="EAMA DOMAIN-CONTAINING PROTEIN"/>
    <property type="match status" value="1"/>
</dbReference>
<feature type="domain" description="EamA" evidence="7">
    <location>
        <begin position="8"/>
        <end position="143"/>
    </location>
</feature>
<evidence type="ECO:0000256" key="6">
    <source>
        <dbReference type="SAM" id="Phobius"/>
    </source>
</evidence>
<name>A0A0B9A5X0_BRELN</name>
<evidence type="ECO:0000259" key="7">
    <source>
        <dbReference type="Pfam" id="PF00892"/>
    </source>
</evidence>
<dbReference type="PANTHER" id="PTHR32322">
    <property type="entry name" value="INNER MEMBRANE TRANSPORTER"/>
    <property type="match status" value="1"/>
</dbReference>
<feature type="transmembrane region" description="Helical" evidence="6">
    <location>
        <begin position="183"/>
        <end position="205"/>
    </location>
</feature>
<dbReference type="GO" id="GO:0016020">
    <property type="term" value="C:membrane"/>
    <property type="evidence" value="ECO:0007669"/>
    <property type="project" value="UniProtKB-SubCell"/>
</dbReference>
<dbReference type="RefSeq" id="WP_052240133.1">
    <property type="nucleotide sequence ID" value="NZ_JTJZ01000022.1"/>
</dbReference>
<evidence type="ECO:0000256" key="5">
    <source>
        <dbReference type="ARBA" id="ARBA00023136"/>
    </source>
</evidence>
<evidence type="ECO:0000256" key="2">
    <source>
        <dbReference type="ARBA" id="ARBA00007362"/>
    </source>
</evidence>
<evidence type="ECO:0000313" key="8">
    <source>
        <dbReference type="EMBL" id="KHS50823.1"/>
    </source>
</evidence>
<evidence type="ECO:0000256" key="3">
    <source>
        <dbReference type="ARBA" id="ARBA00022692"/>
    </source>
</evidence>
<dbReference type="InterPro" id="IPR050638">
    <property type="entry name" value="AA-Vitamin_Transporters"/>
</dbReference>
<gene>
    <name evidence="8" type="ORF">AE0388_2895</name>
</gene>
<accession>A0A0B9A5X0</accession>
<proteinExistence type="inferred from homology"/>
<dbReference type="Proteomes" id="UP000031488">
    <property type="component" value="Unassembled WGS sequence"/>
</dbReference>
<feature type="transmembrane region" description="Helical" evidence="6">
    <location>
        <begin position="97"/>
        <end position="118"/>
    </location>
</feature>
<dbReference type="OrthoDB" id="154915at2"/>
<keyword evidence="4 6" id="KW-1133">Transmembrane helix</keyword>
<dbReference type="AlphaFoldDB" id="A0A0B9A5X0"/>
<dbReference type="Pfam" id="PF00892">
    <property type="entry name" value="EamA"/>
    <property type="match status" value="2"/>
</dbReference>
<dbReference type="InterPro" id="IPR037185">
    <property type="entry name" value="EmrE-like"/>
</dbReference>
<feature type="domain" description="EamA" evidence="7">
    <location>
        <begin position="153"/>
        <end position="294"/>
    </location>
</feature>
<evidence type="ECO:0000256" key="1">
    <source>
        <dbReference type="ARBA" id="ARBA00004141"/>
    </source>
</evidence>
<reference evidence="8 9" key="1">
    <citation type="submission" date="2014-11" db="EMBL/GenBank/DDBJ databases">
        <title>Draft Genome Sequence of Brevibacterium linens AE038-8.</title>
        <authorList>
            <person name="Maizel D."/>
            <person name="Utturkar S.M."/>
            <person name="Brown S.D."/>
            <person name="Ferrero M."/>
            <person name="Rosen B.P."/>
        </authorList>
    </citation>
    <scope>NUCLEOTIDE SEQUENCE [LARGE SCALE GENOMIC DNA]</scope>
    <source>
        <strain evidence="8 9">AE038-8</strain>
    </source>
</reference>
<comment type="similarity">
    <text evidence="2">Belongs to the EamA transporter family.</text>
</comment>
<evidence type="ECO:0000313" key="9">
    <source>
        <dbReference type="Proteomes" id="UP000031488"/>
    </source>
</evidence>
<comment type="caution">
    <text evidence="8">The sequence shown here is derived from an EMBL/GenBank/DDBJ whole genome shotgun (WGS) entry which is preliminary data.</text>
</comment>
<feature type="transmembrane region" description="Helical" evidence="6">
    <location>
        <begin position="69"/>
        <end position="91"/>
    </location>
</feature>
<protein>
    <recommendedName>
        <fullName evidence="7">EamA domain-containing protein</fullName>
    </recommendedName>
</protein>
<evidence type="ECO:0000256" key="4">
    <source>
        <dbReference type="ARBA" id="ARBA00022989"/>
    </source>
</evidence>
<keyword evidence="9" id="KW-1185">Reference proteome</keyword>
<feature type="transmembrane region" description="Helical" evidence="6">
    <location>
        <begin position="152"/>
        <end position="171"/>
    </location>
</feature>
<feature type="transmembrane region" description="Helical" evidence="6">
    <location>
        <begin position="38"/>
        <end position="57"/>
    </location>
</feature>
<sequence>MQRATVLGFAFTLLSAVFFAVSGPVAKTFYDIGWSPGSVVLLRLGGAGLIILIPSLAMLRGSWDRARRAWPIIAIYGLVTMAGVQIFFFLALESLDVAVAVLLEMMGAPVLIVFWLWIRHRRQPHPLTGIGILASLAGVLLVLDLIGSRGSWVGVACAVAAAACFACYFLVSSDQRIDLPPLALTGLGMGVGAIATVVLTVTGLLPATFAFTSVSFASTPMSWTVPAALLVLFTVGAYTCGIIGLRLLGPTVGSFVNLSEVPLSAIAAWIILSESLTALQILGTAVIVVGVCLVKIGDLRTTHSKFGLRRSWKAVKPSA</sequence>
<feature type="transmembrane region" description="Helical" evidence="6">
    <location>
        <begin position="127"/>
        <end position="146"/>
    </location>
</feature>
<feature type="transmembrane region" description="Helical" evidence="6">
    <location>
        <begin position="278"/>
        <end position="296"/>
    </location>
</feature>